<proteinExistence type="predicted"/>
<evidence type="ECO:0000313" key="2">
    <source>
        <dbReference type="Proteomes" id="UP001367508"/>
    </source>
</evidence>
<organism evidence="1 2">
    <name type="scientific">Canavalia gladiata</name>
    <name type="common">Sword bean</name>
    <name type="synonym">Dolichos gladiatus</name>
    <dbReference type="NCBI Taxonomy" id="3824"/>
    <lineage>
        <taxon>Eukaryota</taxon>
        <taxon>Viridiplantae</taxon>
        <taxon>Streptophyta</taxon>
        <taxon>Embryophyta</taxon>
        <taxon>Tracheophyta</taxon>
        <taxon>Spermatophyta</taxon>
        <taxon>Magnoliopsida</taxon>
        <taxon>eudicotyledons</taxon>
        <taxon>Gunneridae</taxon>
        <taxon>Pentapetalae</taxon>
        <taxon>rosids</taxon>
        <taxon>fabids</taxon>
        <taxon>Fabales</taxon>
        <taxon>Fabaceae</taxon>
        <taxon>Papilionoideae</taxon>
        <taxon>50 kb inversion clade</taxon>
        <taxon>NPAAA clade</taxon>
        <taxon>indigoferoid/millettioid clade</taxon>
        <taxon>Phaseoleae</taxon>
        <taxon>Canavalia</taxon>
    </lineage>
</organism>
<sequence>MFLCSHTTVLTSPLVSILNNNPGALGPFSLLHVPLEPKFWSKGVLMRVKVGNGTTHIYHRKRDKKLCSLDATLTSTTSYLQIKNATDSNNSVWHAMSHEREHNIQYHCQIVLFQTKIQIIDSATSISIFQRNTNYLFICLK</sequence>
<reference evidence="1 2" key="1">
    <citation type="submission" date="2024-01" db="EMBL/GenBank/DDBJ databases">
        <title>The genomes of 5 underutilized Papilionoideae crops provide insights into root nodulation and disease resistanc.</title>
        <authorList>
            <person name="Jiang F."/>
        </authorList>
    </citation>
    <scope>NUCLEOTIDE SEQUENCE [LARGE SCALE GENOMIC DNA]</scope>
    <source>
        <strain evidence="1">LVBAO_FW01</strain>
        <tissue evidence="1">Leaves</tissue>
    </source>
</reference>
<name>A0AAN9QKW1_CANGL</name>
<keyword evidence="2" id="KW-1185">Reference proteome</keyword>
<dbReference type="Proteomes" id="UP001367508">
    <property type="component" value="Unassembled WGS sequence"/>
</dbReference>
<gene>
    <name evidence="1" type="ORF">VNO77_19850</name>
</gene>
<accession>A0AAN9QKW1</accession>
<comment type="caution">
    <text evidence="1">The sequence shown here is derived from an EMBL/GenBank/DDBJ whole genome shotgun (WGS) entry which is preliminary data.</text>
</comment>
<dbReference type="EMBL" id="JAYMYQ010000004">
    <property type="protein sequence ID" value="KAK7339197.1"/>
    <property type="molecule type" value="Genomic_DNA"/>
</dbReference>
<protein>
    <submittedName>
        <fullName evidence="1">Uncharacterized protein</fullName>
    </submittedName>
</protein>
<evidence type="ECO:0000313" key="1">
    <source>
        <dbReference type="EMBL" id="KAK7339197.1"/>
    </source>
</evidence>
<dbReference type="AlphaFoldDB" id="A0AAN9QKW1"/>